<evidence type="ECO:0000259" key="2">
    <source>
        <dbReference type="Pfam" id="PF01337"/>
    </source>
</evidence>
<evidence type="ECO:0000313" key="3">
    <source>
        <dbReference type="EMBL" id="MFB9258314.1"/>
    </source>
</evidence>
<feature type="domain" description="Barstar (barnase inhibitor)" evidence="2">
    <location>
        <begin position="37"/>
        <end position="130"/>
    </location>
</feature>
<dbReference type="RefSeq" id="WP_182631548.1">
    <property type="nucleotide sequence ID" value="NZ_JAALDM010000063.1"/>
</dbReference>
<protein>
    <submittedName>
        <fullName evidence="3">Barstar family protein</fullName>
    </submittedName>
</protein>
<name>A0ABV5JNH5_9ACTN</name>
<sequence>MLDFHALVTAAAGGTFFHDATGRVPEVPVDLAPAAGVRRLSGRRMTDLGGVYDEASAALQFPQYFGRNLDAFDECLRDVDLPEAPGGAVVVVVTEAESMLTSAPGRREWFAEAVDDANEIRAERENGPVVVVFSTHADTPADQHWWRGEALGGRAVHAWDDGHHV</sequence>
<dbReference type="SUPFAM" id="SSF52038">
    <property type="entry name" value="Barstar-related"/>
    <property type="match status" value="1"/>
</dbReference>
<dbReference type="Pfam" id="PF01337">
    <property type="entry name" value="Barstar"/>
    <property type="match status" value="1"/>
</dbReference>
<organism evidence="3 4">
    <name type="scientific">Dietzia aerolata</name>
    <dbReference type="NCBI Taxonomy" id="595984"/>
    <lineage>
        <taxon>Bacteria</taxon>
        <taxon>Bacillati</taxon>
        <taxon>Actinomycetota</taxon>
        <taxon>Actinomycetes</taxon>
        <taxon>Mycobacteriales</taxon>
        <taxon>Dietziaceae</taxon>
        <taxon>Dietzia</taxon>
    </lineage>
</organism>
<accession>A0ABV5JNH5</accession>
<dbReference type="Proteomes" id="UP001589700">
    <property type="component" value="Unassembled WGS sequence"/>
</dbReference>
<reference evidence="3 4" key="1">
    <citation type="submission" date="2024-09" db="EMBL/GenBank/DDBJ databases">
        <authorList>
            <person name="Sun Q."/>
            <person name="Mori K."/>
        </authorList>
    </citation>
    <scope>NUCLEOTIDE SEQUENCE [LARGE SCALE GENOMIC DNA]</scope>
    <source>
        <strain evidence="3 4">CCM 7659</strain>
    </source>
</reference>
<dbReference type="Gene3D" id="3.30.370.10">
    <property type="entry name" value="Barstar-like"/>
    <property type="match status" value="1"/>
</dbReference>
<dbReference type="EMBL" id="JBHMDY010000001">
    <property type="protein sequence ID" value="MFB9258314.1"/>
    <property type="molecule type" value="Genomic_DNA"/>
</dbReference>
<gene>
    <name evidence="3" type="ORF">ACFFVD_00675</name>
</gene>
<evidence type="ECO:0000313" key="4">
    <source>
        <dbReference type="Proteomes" id="UP001589700"/>
    </source>
</evidence>
<dbReference type="InterPro" id="IPR000468">
    <property type="entry name" value="Barstar"/>
</dbReference>
<comment type="similarity">
    <text evidence="1">Belongs to the barstar family.</text>
</comment>
<keyword evidence="4" id="KW-1185">Reference proteome</keyword>
<comment type="caution">
    <text evidence="3">The sequence shown here is derived from an EMBL/GenBank/DDBJ whole genome shotgun (WGS) entry which is preliminary data.</text>
</comment>
<evidence type="ECO:0000256" key="1">
    <source>
        <dbReference type="ARBA" id="ARBA00006845"/>
    </source>
</evidence>
<dbReference type="InterPro" id="IPR035905">
    <property type="entry name" value="Barstar-like_sf"/>
</dbReference>
<proteinExistence type="inferred from homology"/>